<evidence type="ECO:0000313" key="3">
    <source>
        <dbReference type="Proteomes" id="UP001596152"/>
    </source>
</evidence>
<name>A0ABW0FY14_9CAUL</name>
<accession>A0ABW0FY14</accession>
<comment type="caution">
    <text evidence="2">The sequence shown here is derived from an EMBL/GenBank/DDBJ whole genome shotgun (WGS) entry which is preliminary data.</text>
</comment>
<protein>
    <submittedName>
        <fullName evidence="2">Helix-turn-helix transcriptional regulator</fullName>
    </submittedName>
</protein>
<reference evidence="3" key="1">
    <citation type="journal article" date="2019" name="Int. J. Syst. Evol. Microbiol.">
        <title>The Global Catalogue of Microorganisms (GCM) 10K type strain sequencing project: providing services to taxonomists for standard genome sequencing and annotation.</title>
        <authorList>
            <consortium name="The Broad Institute Genomics Platform"/>
            <consortium name="The Broad Institute Genome Sequencing Center for Infectious Disease"/>
            <person name="Wu L."/>
            <person name="Ma J."/>
        </authorList>
    </citation>
    <scope>NUCLEOTIDE SEQUENCE [LARGE SCALE GENOMIC DNA]</scope>
    <source>
        <strain evidence="3">JCM 12125</strain>
    </source>
</reference>
<gene>
    <name evidence="2" type="ORF">ACFPIE_17240</name>
</gene>
<dbReference type="EMBL" id="JBHSLF010000052">
    <property type="protein sequence ID" value="MFC5345662.1"/>
    <property type="molecule type" value="Genomic_DNA"/>
</dbReference>
<sequence length="170" mass="18398">MSRVNGPTRGEVIALVLPTANNAQVHIDHSAPLSHPGVTSDSPIVRPSVLETVAIQFVSGPVSAPAPDLVKPESTLPTLPGWPAMLSRSQLCAYLGVSWSTLKGTLTVHPIDLGASVIRYSRAQIDEWIETRPPKIRGGGRPLIEAPESEPVPDERLTALERVRRRADRR</sequence>
<keyword evidence="3" id="KW-1185">Reference proteome</keyword>
<feature type="region of interest" description="Disordered" evidence="1">
    <location>
        <begin position="136"/>
        <end position="170"/>
    </location>
</feature>
<evidence type="ECO:0000256" key="1">
    <source>
        <dbReference type="SAM" id="MobiDB-lite"/>
    </source>
</evidence>
<proteinExistence type="predicted"/>
<dbReference type="Proteomes" id="UP001596152">
    <property type="component" value="Unassembled WGS sequence"/>
</dbReference>
<dbReference type="RefSeq" id="WP_374038213.1">
    <property type="nucleotide sequence ID" value="NZ_CP169082.1"/>
</dbReference>
<evidence type="ECO:0000313" key="2">
    <source>
        <dbReference type="EMBL" id="MFC5345662.1"/>
    </source>
</evidence>
<feature type="compositionally biased region" description="Basic and acidic residues" evidence="1">
    <location>
        <begin position="153"/>
        <end position="162"/>
    </location>
</feature>
<organism evidence="2 3">
    <name type="scientific">Brevundimonas staleyi</name>
    <dbReference type="NCBI Taxonomy" id="74326"/>
    <lineage>
        <taxon>Bacteria</taxon>
        <taxon>Pseudomonadati</taxon>
        <taxon>Pseudomonadota</taxon>
        <taxon>Alphaproteobacteria</taxon>
        <taxon>Caulobacterales</taxon>
        <taxon>Caulobacteraceae</taxon>
        <taxon>Brevundimonas</taxon>
    </lineage>
</organism>